<dbReference type="PANTHER" id="PTHR37460:SF1">
    <property type="entry name" value="ENDONUCLEASE III"/>
    <property type="match status" value="1"/>
</dbReference>
<comment type="caution">
    <text evidence="2">The sequence shown here is derived from an EMBL/GenBank/DDBJ whole genome shotgun (WGS) entry which is preliminary data.</text>
</comment>
<evidence type="ECO:0000313" key="2">
    <source>
        <dbReference type="EMBL" id="OOP55265.1"/>
    </source>
</evidence>
<dbReference type="InterPro" id="IPR002837">
    <property type="entry name" value="DUF123"/>
</dbReference>
<reference evidence="2 3" key="1">
    <citation type="journal article" date="2017" name="Water Res.">
        <title>Discovery and metagenomic analysis of an anammox bacterial enrichment related to Candidatus "Brocadia caroliniensis" in a full-scale glycerol-fed nitritation-denitritation separate centrate treatment process.</title>
        <authorList>
            <person name="Park H."/>
            <person name="Brotto A.C."/>
            <person name="van Loosdrecht M.C."/>
            <person name="Chandran K."/>
        </authorList>
    </citation>
    <scope>NUCLEOTIDE SEQUENCE [LARGE SCALE GENOMIC DNA]</scope>
    <source>
        <strain evidence="2">26THWARD</strain>
    </source>
</reference>
<proteinExistence type="predicted"/>
<feature type="domain" description="GIY-YIG" evidence="1">
    <location>
        <begin position="1"/>
        <end position="99"/>
    </location>
</feature>
<dbReference type="CDD" id="cd10441">
    <property type="entry name" value="GIY-YIG_COG1833"/>
    <property type="match status" value="1"/>
</dbReference>
<evidence type="ECO:0000313" key="3">
    <source>
        <dbReference type="Proteomes" id="UP000189681"/>
    </source>
</evidence>
<sequence length="119" mass="13906">MGCLGTFDFPAGFYVYVGSAQNNLERRIERHLRQEKKRRWHIDYLLHYGEVISVHTYAGERYMECVLSHKIGTMKDALSPVKGFGSSDCSCYSHLYFFQNNPRLRISVLKTKWPLKAQL</sequence>
<organism evidence="2 3">
    <name type="scientific">Candidatus Brocadia carolinensis</name>
    <dbReference type="NCBI Taxonomy" id="1004156"/>
    <lineage>
        <taxon>Bacteria</taxon>
        <taxon>Pseudomonadati</taxon>
        <taxon>Planctomycetota</taxon>
        <taxon>Candidatus Brocadiia</taxon>
        <taxon>Candidatus Brocadiales</taxon>
        <taxon>Candidatus Brocadiaceae</taxon>
        <taxon>Candidatus Brocadia</taxon>
    </lineage>
</organism>
<dbReference type="AlphaFoldDB" id="A0A1V4AQ67"/>
<dbReference type="EMBL" id="AYTS01000161">
    <property type="protein sequence ID" value="OOP55265.1"/>
    <property type="molecule type" value="Genomic_DNA"/>
</dbReference>
<dbReference type="SMART" id="SM00465">
    <property type="entry name" value="GIYc"/>
    <property type="match status" value="1"/>
</dbReference>
<dbReference type="PANTHER" id="PTHR37460">
    <property type="entry name" value="ENDONUCLEASE III"/>
    <property type="match status" value="1"/>
</dbReference>
<gene>
    <name evidence="2" type="ORF">AYP45_15810</name>
</gene>
<dbReference type="Proteomes" id="UP000189681">
    <property type="component" value="Unassembled WGS sequence"/>
</dbReference>
<protein>
    <recommendedName>
        <fullName evidence="1">GIY-YIG domain-containing protein</fullName>
    </recommendedName>
</protein>
<accession>A0A1V4AQ67</accession>
<name>A0A1V4AQ67_9BACT</name>
<dbReference type="Pfam" id="PF01986">
    <property type="entry name" value="DUF123"/>
    <property type="match status" value="1"/>
</dbReference>
<dbReference type="InterPro" id="IPR000305">
    <property type="entry name" value="GIY-YIG_endonuc"/>
</dbReference>
<evidence type="ECO:0000259" key="1">
    <source>
        <dbReference type="SMART" id="SM00465"/>
    </source>
</evidence>